<dbReference type="OrthoDB" id="2808696at2"/>
<accession>A0A4S2D593</accession>
<proteinExistence type="predicted"/>
<evidence type="ECO:0000313" key="1">
    <source>
        <dbReference type="EMBL" id="TGY35763.1"/>
    </source>
</evidence>
<dbReference type="EMBL" id="SRYW01000003">
    <property type="protein sequence ID" value="TGY35763.1"/>
    <property type="molecule type" value="Genomic_DNA"/>
</dbReference>
<sequence length="335" mass="35943">MKAESPHDVWVGLRSSSVSDNVIEIASVPSTVQTGYGPVRYALDEAGSPRLLIPCARIAGLEELTKLGGASISVRISNLHGRIGRALYIDLVLTAQGLSKVFSELCQEILSRISAGGNPVEAVASTVRDFRMLLADPSAQPVSESSIGGLVGELVFLRRITRNGTGSASSWTGPLGQRHDFRTRRGAVEVKTSLRKATTQVSIHGIEQLSAPADVPLWLAHIKIERASSGRLSVSALFDSLVSQGLCAQELSTRLAAIGCDDPHSIAWNFSSYELEAFDLYEVTEGFPKLDSSLFSSGNLPLGISGLTYQIDLSAGRDYLIKQSEQDRLLDGMSE</sequence>
<reference evidence="1 2" key="1">
    <citation type="submission" date="2019-04" db="EMBL/GenBank/DDBJ databases">
        <title>Microbes associate with the intestines of laboratory mice.</title>
        <authorList>
            <person name="Navarre W."/>
            <person name="Wong E."/>
            <person name="Huang K."/>
            <person name="Tropini C."/>
            <person name="Ng K."/>
            <person name="Yu B."/>
        </authorList>
    </citation>
    <scope>NUCLEOTIDE SEQUENCE [LARGE SCALE GENOMIC DNA]</scope>
    <source>
        <strain evidence="1 2">NM62_B4-13</strain>
    </source>
</reference>
<name>A0A4S2D593_STEMA</name>
<protein>
    <submittedName>
        <fullName evidence="1">PD-(D/E)XK motif protein</fullName>
    </submittedName>
</protein>
<dbReference type="AlphaFoldDB" id="A0A4S2D593"/>
<comment type="caution">
    <text evidence="1">The sequence shown here is derived from an EMBL/GenBank/DDBJ whole genome shotgun (WGS) entry which is preliminary data.</text>
</comment>
<dbReference type="InterPro" id="IPR025534">
    <property type="entry name" value="DUF4420"/>
</dbReference>
<dbReference type="Pfam" id="PF14390">
    <property type="entry name" value="DUF4420"/>
    <property type="match status" value="1"/>
</dbReference>
<evidence type="ECO:0000313" key="2">
    <source>
        <dbReference type="Proteomes" id="UP000306631"/>
    </source>
</evidence>
<dbReference type="RefSeq" id="WP_136003462.1">
    <property type="nucleotide sequence ID" value="NZ_SRYW01000003.1"/>
</dbReference>
<gene>
    <name evidence="1" type="ORF">E5352_03860</name>
</gene>
<dbReference type="Proteomes" id="UP000306631">
    <property type="component" value="Unassembled WGS sequence"/>
</dbReference>
<organism evidence="1 2">
    <name type="scientific">Stenotrophomonas maltophilia</name>
    <name type="common">Pseudomonas maltophilia</name>
    <name type="synonym">Xanthomonas maltophilia</name>
    <dbReference type="NCBI Taxonomy" id="40324"/>
    <lineage>
        <taxon>Bacteria</taxon>
        <taxon>Pseudomonadati</taxon>
        <taxon>Pseudomonadota</taxon>
        <taxon>Gammaproteobacteria</taxon>
        <taxon>Lysobacterales</taxon>
        <taxon>Lysobacteraceae</taxon>
        <taxon>Stenotrophomonas</taxon>
        <taxon>Stenotrophomonas maltophilia group</taxon>
    </lineage>
</organism>